<keyword evidence="7" id="KW-0256">Endoplasmic reticulum</keyword>
<keyword evidence="6 11" id="KW-0812">Transmembrane</keyword>
<evidence type="ECO:0000256" key="7">
    <source>
        <dbReference type="ARBA" id="ARBA00022824"/>
    </source>
</evidence>
<dbReference type="GO" id="GO:0000009">
    <property type="term" value="F:alpha-1,6-mannosyltransferase activity"/>
    <property type="evidence" value="ECO:0007669"/>
    <property type="project" value="InterPro"/>
</dbReference>
<dbReference type="PANTHER" id="PTHR12468">
    <property type="entry name" value="GPI MANNOSYLTRANSFERASE 2"/>
    <property type="match status" value="1"/>
</dbReference>
<feature type="transmembrane region" description="Helical" evidence="11">
    <location>
        <begin position="409"/>
        <end position="426"/>
    </location>
</feature>
<evidence type="ECO:0000256" key="3">
    <source>
        <dbReference type="ARBA" id="ARBA00022502"/>
    </source>
</evidence>
<feature type="compositionally biased region" description="Low complexity" evidence="10">
    <location>
        <begin position="19"/>
        <end position="32"/>
    </location>
</feature>
<evidence type="ECO:0000256" key="4">
    <source>
        <dbReference type="ARBA" id="ARBA00022676"/>
    </source>
</evidence>
<reference evidence="12" key="1">
    <citation type="submission" date="2021-04" db="EMBL/GenBank/DDBJ databases">
        <title>Genome based classification of Actinospica acidithermotolerans sp. nov., an actinobacterium isolated from an Indonesian hot spring.</title>
        <authorList>
            <person name="Kusuma A.B."/>
            <person name="Putra K.E."/>
            <person name="Nafisah S."/>
            <person name="Loh J."/>
            <person name="Nouioui I."/>
            <person name="Goodfellow M."/>
        </authorList>
    </citation>
    <scope>NUCLEOTIDE SEQUENCE</scope>
    <source>
        <strain evidence="12">DSM 45618</strain>
    </source>
</reference>
<feature type="transmembrane region" description="Helical" evidence="11">
    <location>
        <begin position="300"/>
        <end position="320"/>
    </location>
</feature>
<dbReference type="UniPathway" id="UPA00196"/>
<evidence type="ECO:0000256" key="11">
    <source>
        <dbReference type="SAM" id="Phobius"/>
    </source>
</evidence>
<dbReference type="Proteomes" id="UP000677913">
    <property type="component" value="Unassembled WGS sequence"/>
</dbReference>
<evidence type="ECO:0000256" key="1">
    <source>
        <dbReference type="ARBA" id="ARBA00004477"/>
    </source>
</evidence>
<feature type="transmembrane region" description="Helical" evidence="11">
    <location>
        <begin position="221"/>
        <end position="248"/>
    </location>
</feature>
<evidence type="ECO:0000256" key="6">
    <source>
        <dbReference type="ARBA" id="ARBA00022692"/>
    </source>
</evidence>
<dbReference type="PANTHER" id="PTHR12468:SF2">
    <property type="entry name" value="GPI MANNOSYLTRANSFERASE 2"/>
    <property type="match status" value="1"/>
</dbReference>
<organism evidence="12 13">
    <name type="scientific">Actinocrinis puniceicyclus</name>
    <dbReference type="NCBI Taxonomy" id="977794"/>
    <lineage>
        <taxon>Bacteria</taxon>
        <taxon>Bacillati</taxon>
        <taxon>Actinomycetota</taxon>
        <taxon>Actinomycetes</taxon>
        <taxon>Catenulisporales</taxon>
        <taxon>Actinospicaceae</taxon>
        <taxon>Actinocrinis</taxon>
    </lineage>
</organism>
<dbReference type="EMBL" id="JAGSXH010000014">
    <property type="protein sequence ID" value="MBS2962710.1"/>
    <property type="molecule type" value="Genomic_DNA"/>
</dbReference>
<keyword evidence="5" id="KW-0808">Transferase</keyword>
<feature type="transmembrane region" description="Helical" evidence="11">
    <location>
        <begin position="85"/>
        <end position="107"/>
    </location>
</feature>
<feature type="compositionally biased region" description="Low complexity" evidence="10">
    <location>
        <begin position="42"/>
        <end position="52"/>
    </location>
</feature>
<sequence>MPELAGGQQSADAAPPPQTHTYPHTHTNTHTNTDADAHTNADTHTSTSTHIVTHTDSDDAGEGERVPEARSSAEVPREGVVTGSWWWPAFRSALAAWLFAHIVIVTIQDLGQRATPYFSAQMPGRPPIHELFNQLYTWDTAWYLGIAQTGYSGVASDGVRFWPLLPLVTRGVSATGIPAAAAVLLVCWVGAVLFGMLMYRLMLTVGGDEVAARRAVWLSQLAPGAFVLAMGYTEALSGVLAAGFLIAIRQSAASRRAWAWHAVGFVCGLGSGLVRPTGLLLAAPGGIEVLRQRRDPAAQLLARVLIALSPLLGTGLFLLWSHTVYGNWTLPYSIQKLEGLRGTYAQNPLTSALDSLNQVGNGAGAFTVVLVVASLGLLWGCVRRLPFSFTVWAALSLLAAITAPHFSSFARYVSGILPLILVAAMLTRGRRQWGWVLGSCTALCAYFAYQSFIGIYVP</sequence>
<name>A0A8J8BBQ5_9ACTN</name>
<evidence type="ECO:0000256" key="2">
    <source>
        <dbReference type="ARBA" id="ARBA00004687"/>
    </source>
</evidence>
<keyword evidence="9 11" id="KW-0472">Membrane</keyword>
<keyword evidence="8 11" id="KW-1133">Transmembrane helix</keyword>
<dbReference type="GO" id="GO:0016020">
    <property type="term" value="C:membrane"/>
    <property type="evidence" value="ECO:0007669"/>
    <property type="project" value="GOC"/>
</dbReference>
<feature type="transmembrane region" description="Helical" evidence="11">
    <location>
        <begin position="359"/>
        <end position="378"/>
    </location>
</feature>
<evidence type="ECO:0000313" key="13">
    <source>
        <dbReference type="Proteomes" id="UP000677913"/>
    </source>
</evidence>
<feature type="transmembrane region" description="Helical" evidence="11">
    <location>
        <begin position="385"/>
        <end position="403"/>
    </location>
</feature>
<gene>
    <name evidence="12" type="ORF">KGA66_06615</name>
</gene>
<evidence type="ECO:0000256" key="10">
    <source>
        <dbReference type="SAM" id="MobiDB-lite"/>
    </source>
</evidence>
<dbReference type="RefSeq" id="WP_211465652.1">
    <property type="nucleotide sequence ID" value="NZ_JAGSXH010000014.1"/>
</dbReference>
<keyword evidence="13" id="KW-1185">Reference proteome</keyword>
<comment type="subcellular location">
    <subcellularLocation>
        <location evidence="1">Endoplasmic reticulum membrane</location>
        <topology evidence="1">Multi-pass membrane protein</topology>
    </subcellularLocation>
</comment>
<proteinExistence type="predicted"/>
<comment type="pathway">
    <text evidence="2">Glycolipid biosynthesis; glycosylphosphatidylinositol-anchor biosynthesis.</text>
</comment>
<feature type="compositionally biased region" description="Basic and acidic residues" evidence="10">
    <location>
        <begin position="53"/>
        <end position="68"/>
    </location>
</feature>
<dbReference type="GO" id="GO:0031501">
    <property type="term" value="C:mannosyltransferase complex"/>
    <property type="evidence" value="ECO:0007669"/>
    <property type="project" value="TreeGrafter"/>
</dbReference>
<evidence type="ECO:0000313" key="12">
    <source>
        <dbReference type="EMBL" id="MBS2962710.1"/>
    </source>
</evidence>
<keyword evidence="3" id="KW-0337">GPI-anchor biosynthesis</keyword>
<evidence type="ECO:0000256" key="9">
    <source>
        <dbReference type="ARBA" id="ARBA00023136"/>
    </source>
</evidence>
<feature type="region of interest" description="Disordered" evidence="10">
    <location>
        <begin position="1"/>
        <end position="75"/>
    </location>
</feature>
<comment type="caution">
    <text evidence="12">The sequence shown here is derived from an EMBL/GenBank/DDBJ whole genome shotgun (WGS) entry which is preliminary data.</text>
</comment>
<dbReference type="GO" id="GO:0004376">
    <property type="term" value="F:GPI mannosyltransferase activity"/>
    <property type="evidence" value="ECO:0007669"/>
    <property type="project" value="InterPro"/>
</dbReference>
<accession>A0A8J8BBQ5</accession>
<evidence type="ECO:0000256" key="8">
    <source>
        <dbReference type="ARBA" id="ARBA00022989"/>
    </source>
</evidence>
<feature type="transmembrane region" description="Helical" evidence="11">
    <location>
        <begin position="433"/>
        <end position="457"/>
    </location>
</feature>
<evidence type="ECO:0008006" key="14">
    <source>
        <dbReference type="Google" id="ProtNLM"/>
    </source>
</evidence>
<dbReference type="InterPro" id="IPR007315">
    <property type="entry name" value="PIG-V/Gpi18"/>
</dbReference>
<dbReference type="AlphaFoldDB" id="A0A8J8BBQ5"/>
<evidence type="ECO:0000256" key="5">
    <source>
        <dbReference type="ARBA" id="ARBA00022679"/>
    </source>
</evidence>
<keyword evidence="4" id="KW-0328">Glycosyltransferase</keyword>
<feature type="transmembrane region" description="Helical" evidence="11">
    <location>
        <begin position="179"/>
        <end position="201"/>
    </location>
</feature>
<protein>
    <recommendedName>
        <fullName evidence="14">Mannosyltransferase (PIG-V)</fullName>
    </recommendedName>
</protein>
<dbReference type="GO" id="GO:0006506">
    <property type="term" value="P:GPI anchor biosynthetic process"/>
    <property type="evidence" value="ECO:0007669"/>
    <property type="project" value="UniProtKB-UniPathway"/>
</dbReference>